<proteinExistence type="predicted"/>
<protein>
    <submittedName>
        <fullName evidence="1">Uncharacterized protein</fullName>
    </submittedName>
</protein>
<organism evidence="1">
    <name type="scientific">Sigmofec virus UA08Rod_6403</name>
    <dbReference type="NCBI Taxonomy" id="2929228"/>
    <lineage>
        <taxon>Viruses</taxon>
        <taxon>Monodnaviria</taxon>
        <taxon>Sangervirae</taxon>
        <taxon>Phixviricota</taxon>
        <taxon>Malgrandaviricetes</taxon>
        <taxon>Petitvirales</taxon>
        <taxon>Microviridae</taxon>
    </lineage>
</organism>
<name>A0A976R6U0_9VIRU</name>
<accession>A0A976R6U0</accession>
<sequence length="37" mass="4371">MARRLRGRKNRRSFSHSARRVNALNLGARLFRGGYRL</sequence>
<reference evidence="1" key="1">
    <citation type="submission" date="2022-02" db="EMBL/GenBank/DDBJ databases">
        <title>Towards deciphering the DNA virus diversity associated with rodent species in the families Cricetidae and Heteromyidae.</title>
        <authorList>
            <person name="Lund M."/>
            <person name="Larsen B.B."/>
            <person name="Gryseels S."/>
            <person name="Kraberger S."/>
            <person name="Rowsey D.M."/>
            <person name="Steger L."/>
            <person name="Yule K.M."/>
            <person name="Upham N.S."/>
            <person name="Worobey M."/>
            <person name="Van Doorslaer K."/>
            <person name="Varsani A."/>
        </authorList>
    </citation>
    <scope>NUCLEOTIDE SEQUENCE</scope>
    <source>
        <strain evidence="1">UA08Rod_6403</strain>
    </source>
</reference>
<evidence type="ECO:0000313" key="1">
    <source>
        <dbReference type="EMBL" id="UPW40874.1"/>
    </source>
</evidence>
<dbReference type="EMBL" id="OM869511">
    <property type="protein sequence ID" value="UPW40874.1"/>
    <property type="molecule type" value="Genomic_DNA"/>
</dbReference>